<organism evidence="2 3">
    <name type="scientific">Trifolium medium</name>
    <dbReference type="NCBI Taxonomy" id="97028"/>
    <lineage>
        <taxon>Eukaryota</taxon>
        <taxon>Viridiplantae</taxon>
        <taxon>Streptophyta</taxon>
        <taxon>Embryophyta</taxon>
        <taxon>Tracheophyta</taxon>
        <taxon>Spermatophyta</taxon>
        <taxon>Magnoliopsida</taxon>
        <taxon>eudicotyledons</taxon>
        <taxon>Gunneridae</taxon>
        <taxon>Pentapetalae</taxon>
        <taxon>rosids</taxon>
        <taxon>fabids</taxon>
        <taxon>Fabales</taxon>
        <taxon>Fabaceae</taxon>
        <taxon>Papilionoideae</taxon>
        <taxon>50 kb inversion clade</taxon>
        <taxon>NPAAA clade</taxon>
        <taxon>Hologalegina</taxon>
        <taxon>IRL clade</taxon>
        <taxon>Trifolieae</taxon>
        <taxon>Trifolium</taxon>
    </lineage>
</organism>
<feature type="region of interest" description="Disordered" evidence="1">
    <location>
        <begin position="1"/>
        <end position="23"/>
    </location>
</feature>
<sequence length="50" mass="5069">CSQSRSQWDPGGAARSPAGKGRVGVGQLRFSAATAGFPVDRSGLRVVIPG</sequence>
<name>A0A392V592_9FABA</name>
<proteinExistence type="predicted"/>
<evidence type="ECO:0000313" key="3">
    <source>
        <dbReference type="Proteomes" id="UP000265520"/>
    </source>
</evidence>
<keyword evidence="3" id="KW-1185">Reference proteome</keyword>
<reference evidence="2 3" key="1">
    <citation type="journal article" date="2018" name="Front. Plant Sci.">
        <title>Red Clover (Trifolium pratense) and Zigzag Clover (T. medium) - A Picture of Genomic Similarities and Differences.</title>
        <authorList>
            <person name="Dluhosova J."/>
            <person name="Istvanek J."/>
            <person name="Nedelnik J."/>
            <person name="Repkova J."/>
        </authorList>
    </citation>
    <scope>NUCLEOTIDE SEQUENCE [LARGE SCALE GENOMIC DNA]</scope>
    <source>
        <strain evidence="3">cv. 10/8</strain>
        <tissue evidence="2">Leaf</tissue>
    </source>
</reference>
<evidence type="ECO:0000256" key="1">
    <source>
        <dbReference type="SAM" id="MobiDB-lite"/>
    </source>
</evidence>
<accession>A0A392V592</accession>
<dbReference type="EMBL" id="LXQA011065370">
    <property type="protein sequence ID" value="MCI83367.1"/>
    <property type="molecule type" value="Genomic_DNA"/>
</dbReference>
<protein>
    <submittedName>
        <fullName evidence="2">Uncharacterized protein</fullName>
    </submittedName>
</protein>
<feature type="non-terminal residue" evidence="2">
    <location>
        <position position="1"/>
    </location>
</feature>
<dbReference type="Proteomes" id="UP000265520">
    <property type="component" value="Unassembled WGS sequence"/>
</dbReference>
<evidence type="ECO:0000313" key="2">
    <source>
        <dbReference type="EMBL" id="MCI83367.1"/>
    </source>
</evidence>
<dbReference type="AlphaFoldDB" id="A0A392V592"/>
<comment type="caution">
    <text evidence="2">The sequence shown here is derived from an EMBL/GenBank/DDBJ whole genome shotgun (WGS) entry which is preliminary data.</text>
</comment>